<protein>
    <submittedName>
        <fullName evidence="1">Uncharacterized protein</fullName>
    </submittedName>
</protein>
<dbReference type="EMBL" id="CARXXK010000004">
    <property type="protein sequence ID" value="CAI6366721.1"/>
    <property type="molecule type" value="Genomic_DNA"/>
</dbReference>
<evidence type="ECO:0000313" key="1">
    <source>
        <dbReference type="EMBL" id="CAI6366721.1"/>
    </source>
</evidence>
<keyword evidence="2" id="KW-1185">Reference proteome</keyword>
<dbReference type="Proteomes" id="UP001160148">
    <property type="component" value="Unassembled WGS sequence"/>
</dbReference>
<dbReference type="AlphaFoldDB" id="A0AAV0XF30"/>
<comment type="caution">
    <text evidence="1">The sequence shown here is derived from an EMBL/GenBank/DDBJ whole genome shotgun (WGS) entry which is preliminary data.</text>
</comment>
<evidence type="ECO:0000313" key="2">
    <source>
        <dbReference type="Proteomes" id="UP001160148"/>
    </source>
</evidence>
<gene>
    <name evidence="1" type="ORF">MEUPH1_LOCUS21269</name>
</gene>
<reference evidence="1 2" key="1">
    <citation type="submission" date="2023-01" db="EMBL/GenBank/DDBJ databases">
        <authorList>
            <person name="Whitehead M."/>
        </authorList>
    </citation>
    <scope>NUCLEOTIDE SEQUENCE [LARGE SCALE GENOMIC DNA]</scope>
</reference>
<organism evidence="1 2">
    <name type="scientific">Macrosiphum euphorbiae</name>
    <name type="common">potato aphid</name>
    <dbReference type="NCBI Taxonomy" id="13131"/>
    <lineage>
        <taxon>Eukaryota</taxon>
        <taxon>Metazoa</taxon>
        <taxon>Ecdysozoa</taxon>
        <taxon>Arthropoda</taxon>
        <taxon>Hexapoda</taxon>
        <taxon>Insecta</taxon>
        <taxon>Pterygota</taxon>
        <taxon>Neoptera</taxon>
        <taxon>Paraneoptera</taxon>
        <taxon>Hemiptera</taxon>
        <taxon>Sternorrhyncha</taxon>
        <taxon>Aphidomorpha</taxon>
        <taxon>Aphidoidea</taxon>
        <taxon>Aphididae</taxon>
        <taxon>Macrosiphini</taxon>
        <taxon>Macrosiphum</taxon>
    </lineage>
</organism>
<sequence length="72" mass="8436">MSSLSRRVDLVRFRNRSSHVSGAKRRANNVWKNVLEDICDQCSLHGLNHIIRKDRSPVEKSVYNTRETQKKN</sequence>
<accession>A0AAV0XF30</accession>
<name>A0AAV0XF30_9HEMI</name>
<proteinExistence type="predicted"/>